<protein>
    <submittedName>
        <fullName evidence="1">Uncharacterized protein</fullName>
    </submittedName>
</protein>
<evidence type="ECO:0000313" key="2">
    <source>
        <dbReference type="Proteomes" id="UP000023152"/>
    </source>
</evidence>
<comment type="caution">
    <text evidence="1">The sequence shown here is derived from an EMBL/GenBank/DDBJ whole genome shotgun (WGS) entry which is preliminary data.</text>
</comment>
<dbReference type="EMBL" id="ASPP01001849">
    <property type="protein sequence ID" value="ETO35217.1"/>
    <property type="molecule type" value="Genomic_DNA"/>
</dbReference>
<dbReference type="AlphaFoldDB" id="X6PC19"/>
<keyword evidence="2" id="KW-1185">Reference proteome</keyword>
<gene>
    <name evidence="1" type="ORF">RFI_01856</name>
</gene>
<evidence type="ECO:0000313" key="1">
    <source>
        <dbReference type="EMBL" id="ETO35217.1"/>
    </source>
</evidence>
<name>X6PC19_RETFI</name>
<reference evidence="1 2" key="1">
    <citation type="journal article" date="2013" name="Curr. Biol.">
        <title>The Genome of the Foraminiferan Reticulomyxa filosa.</title>
        <authorList>
            <person name="Glockner G."/>
            <person name="Hulsmann N."/>
            <person name="Schleicher M."/>
            <person name="Noegel A.A."/>
            <person name="Eichinger L."/>
            <person name="Gallinger C."/>
            <person name="Pawlowski J."/>
            <person name="Sierra R."/>
            <person name="Euteneuer U."/>
            <person name="Pillet L."/>
            <person name="Moustafa A."/>
            <person name="Platzer M."/>
            <person name="Groth M."/>
            <person name="Szafranski K."/>
            <person name="Schliwa M."/>
        </authorList>
    </citation>
    <scope>NUCLEOTIDE SEQUENCE [LARGE SCALE GENOMIC DNA]</scope>
</reference>
<sequence length="158" mass="19144">MLYKLQICVNAFGGYCWIGHEKYVVSIMFKYHIREKMENWCINVNGNNTLKNIYVPMTELKKKLWIKFCCINSKKIHKLKAMNELHDYFNYIFFDNVKKVCDKTVQKKHVMLCFNIKEKIIFFIESTKKEKVKLCVMKYQIKEFLQTKEDKSEKEKVK</sequence>
<accession>X6PC19</accession>
<dbReference type="Proteomes" id="UP000023152">
    <property type="component" value="Unassembled WGS sequence"/>
</dbReference>
<organism evidence="1 2">
    <name type="scientific">Reticulomyxa filosa</name>
    <dbReference type="NCBI Taxonomy" id="46433"/>
    <lineage>
        <taxon>Eukaryota</taxon>
        <taxon>Sar</taxon>
        <taxon>Rhizaria</taxon>
        <taxon>Retaria</taxon>
        <taxon>Foraminifera</taxon>
        <taxon>Monothalamids</taxon>
        <taxon>Reticulomyxidae</taxon>
        <taxon>Reticulomyxa</taxon>
    </lineage>
</organism>
<proteinExistence type="predicted"/>